<comment type="caution">
    <text evidence="2">The sequence shown here is derived from an EMBL/GenBank/DDBJ whole genome shotgun (WGS) entry which is preliminary data.</text>
</comment>
<keyword evidence="1" id="KW-1133">Transmembrane helix</keyword>
<proteinExistence type="predicted"/>
<evidence type="ECO:0000256" key="1">
    <source>
        <dbReference type="SAM" id="Phobius"/>
    </source>
</evidence>
<dbReference type="Proteomes" id="UP000004810">
    <property type="component" value="Unassembled WGS sequence"/>
</dbReference>
<dbReference type="EMBL" id="ADBV01000999">
    <property type="protein sequence ID" value="EJW85780.1"/>
    <property type="molecule type" value="Genomic_DNA"/>
</dbReference>
<gene>
    <name evidence="2" type="ORF">WUBG_03311</name>
</gene>
<organism evidence="2 3">
    <name type="scientific">Wuchereria bancrofti</name>
    <dbReference type="NCBI Taxonomy" id="6293"/>
    <lineage>
        <taxon>Eukaryota</taxon>
        <taxon>Metazoa</taxon>
        <taxon>Ecdysozoa</taxon>
        <taxon>Nematoda</taxon>
        <taxon>Chromadorea</taxon>
        <taxon>Rhabditida</taxon>
        <taxon>Spirurina</taxon>
        <taxon>Spiruromorpha</taxon>
        <taxon>Filarioidea</taxon>
        <taxon>Onchocercidae</taxon>
        <taxon>Wuchereria</taxon>
    </lineage>
</organism>
<evidence type="ECO:0000313" key="2">
    <source>
        <dbReference type="EMBL" id="EJW85780.1"/>
    </source>
</evidence>
<evidence type="ECO:0000313" key="3">
    <source>
        <dbReference type="Proteomes" id="UP000004810"/>
    </source>
</evidence>
<dbReference type="AlphaFoldDB" id="J9BEW4"/>
<reference evidence="3" key="1">
    <citation type="submission" date="2012-08" db="EMBL/GenBank/DDBJ databases">
        <title>The Genome Sequence of Wuchereria bancrofti.</title>
        <authorList>
            <person name="Nutman T.B."/>
            <person name="Fink D.L."/>
            <person name="Russ C."/>
            <person name="Young S."/>
            <person name="Zeng Q."/>
            <person name="Koehrsen M."/>
            <person name="Alvarado L."/>
            <person name="Berlin A."/>
            <person name="Chapman S.B."/>
            <person name="Chen Z."/>
            <person name="Freedman E."/>
            <person name="Gellesch M."/>
            <person name="Goldberg J."/>
            <person name="Griggs A."/>
            <person name="Gujja S."/>
            <person name="Heilman E.R."/>
            <person name="Heiman D."/>
            <person name="Hepburn T."/>
            <person name="Howarth C."/>
            <person name="Jen D."/>
            <person name="Larson L."/>
            <person name="Lewis B."/>
            <person name="Mehta T."/>
            <person name="Park D."/>
            <person name="Pearson M."/>
            <person name="Roberts A."/>
            <person name="Saif S."/>
            <person name="Shea T."/>
            <person name="Shenoy N."/>
            <person name="Sisk P."/>
            <person name="Stolte C."/>
            <person name="Sykes S."/>
            <person name="Walk T."/>
            <person name="White J."/>
            <person name="Yandava C."/>
            <person name="Haas B."/>
            <person name="Henn M.R."/>
            <person name="Nusbaum C."/>
            <person name="Birren B."/>
        </authorList>
    </citation>
    <scope>NUCLEOTIDE SEQUENCE [LARGE SCALE GENOMIC DNA]</scope>
    <source>
        <strain evidence="3">NA</strain>
    </source>
</reference>
<keyword evidence="1" id="KW-0472">Membrane</keyword>
<keyword evidence="1" id="KW-0812">Transmembrane</keyword>
<name>J9BEW4_WUCBA</name>
<protein>
    <submittedName>
        <fullName evidence="2">Uncharacterized protein</fullName>
    </submittedName>
</protein>
<sequence>MILIDTLRTYCNESLNETVRDDFGCLRVSVLPVVPCIFFWFLLPVFCAQICRIRVNGGMRSQPLPWTALLITKT</sequence>
<feature type="non-terminal residue" evidence="2">
    <location>
        <position position="74"/>
    </location>
</feature>
<feature type="transmembrane region" description="Helical" evidence="1">
    <location>
        <begin position="30"/>
        <end position="51"/>
    </location>
</feature>
<accession>J9BEW4</accession>